<proteinExistence type="predicted"/>
<comment type="caution">
    <text evidence="1">The sequence shown here is derived from an EMBL/GenBank/DDBJ whole genome shotgun (WGS) entry which is preliminary data.</text>
</comment>
<accession>A0A645FVE4</accession>
<dbReference type="EMBL" id="VSSQ01062893">
    <property type="protein sequence ID" value="MPN16004.1"/>
    <property type="molecule type" value="Genomic_DNA"/>
</dbReference>
<gene>
    <name evidence="1" type="ORF">SDC9_163341</name>
</gene>
<name>A0A645FVE4_9ZZZZ</name>
<reference evidence="1" key="1">
    <citation type="submission" date="2019-08" db="EMBL/GenBank/DDBJ databases">
        <authorList>
            <person name="Kucharzyk K."/>
            <person name="Murdoch R.W."/>
            <person name="Higgins S."/>
            <person name="Loffler F."/>
        </authorList>
    </citation>
    <scope>NUCLEOTIDE SEQUENCE</scope>
</reference>
<organism evidence="1">
    <name type="scientific">bioreactor metagenome</name>
    <dbReference type="NCBI Taxonomy" id="1076179"/>
    <lineage>
        <taxon>unclassified sequences</taxon>
        <taxon>metagenomes</taxon>
        <taxon>ecological metagenomes</taxon>
    </lineage>
</organism>
<dbReference type="AlphaFoldDB" id="A0A645FVE4"/>
<evidence type="ECO:0000313" key="1">
    <source>
        <dbReference type="EMBL" id="MPN16004.1"/>
    </source>
</evidence>
<sequence>MISGPERVQEGQDHLHRAAEMDLFPVQGVVDEIVVPGYHIEKPPAVPDKPGAHPSGVVVGGDEAQVPADELLVLGETHLLHRIVFHSDTPHG</sequence>
<protein>
    <submittedName>
        <fullName evidence="1">Uncharacterized protein</fullName>
    </submittedName>
</protein>